<dbReference type="STRING" id="258515.SAMN05192585_14517"/>
<evidence type="ECO:0000313" key="10">
    <source>
        <dbReference type="EMBL" id="SDN99787.1"/>
    </source>
</evidence>
<reference evidence="10 11" key="1">
    <citation type="submission" date="2016-10" db="EMBL/GenBank/DDBJ databases">
        <authorList>
            <person name="de Groot N.N."/>
        </authorList>
    </citation>
    <scope>NUCLEOTIDE SEQUENCE [LARGE SCALE GENOMIC DNA]</scope>
    <source>
        <strain evidence="10 11">CGMCC 1.5012</strain>
    </source>
</reference>
<dbReference type="PIRSF" id="PIRSF002939">
    <property type="entry name" value="RNA_polymerase_sigma-H_factor"/>
    <property type="match status" value="1"/>
</dbReference>
<organism evidence="10 11">
    <name type="scientific">Acetanaerobacterium elongatum</name>
    <dbReference type="NCBI Taxonomy" id="258515"/>
    <lineage>
        <taxon>Bacteria</taxon>
        <taxon>Bacillati</taxon>
        <taxon>Bacillota</taxon>
        <taxon>Clostridia</taxon>
        <taxon>Eubacteriales</taxon>
        <taxon>Oscillospiraceae</taxon>
        <taxon>Acetanaerobacterium</taxon>
    </lineage>
</organism>
<feature type="domain" description="RNA polymerase sigma-70 region 2" evidence="8">
    <location>
        <begin position="60"/>
        <end position="129"/>
    </location>
</feature>
<dbReference type="AlphaFoldDB" id="A0A1H0FYR2"/>
<dbReference type="InterPro" id="IPR013325">
    <property type="entry name" value="RNA_pol_sigma_r2"/>
</dbReference>
<dbReference type="GO" id="GO:0003677">
    <property type="term" value="F:DNA binding"/>
    <property type="evidence" value="ECO:0007669"/>
    <property type="project" value="UniProtKB-KW"/>
</dbReference>
<keyword evidence="11" id="KW-1185">Reference proteome</keyword>
<dbReference type="Pfam" id="PF04542">
    <property type="entry name" value="Sigma70_r2"/>
    <property type="match status" value="1"/>
</dbReference>
<dbReference type="InterPro" id="IPR036388">
    <property type="entry name" value="WH-like_DNA-bd_sf"/>
</dbReference>
<evidence type="ECO:0000256" key="6">
    <source>
        <dbReference type="ARBA" id="ARBA00023163"/>
    </source>
</evidence>
<evidence type="ECO:0000313" key="11">
    <source>
        <dbReference type="Proteomes" id="UP000199182"/>
    </source>
</evidence>
<protein>
    <recommendedName>
        <fullName evidence="2">RNA polymerase sigma factor SigS</fullName>
    </recommendedName>
</protein>
<dbReference type="PANTHER" id="PTHR30385">
    <property type="entry name" value="SIGMA FACTOR F FLAGELLAR"/>
    <property type="match status" value="1"/>
</dbReference>
<evidence type="ECO:0000259" key="9">
    <source>
        <dbReference type="Pfam" id="PF08281"/>
    </source>
</evidence>
<dbReference type="InterPro" id="IPR007627">
    <property type="entry name" value="RNA_pol_sigma70_r2"/>
</dbReference>
<evidence type="ECO:0000256" key="4">
    <source>
        <dbReference type="ARBA" id="ARBA00023082"/>
    </source>
</evidence>
<evidence type="ECO:0000256" key="2">
    <source>
        <dbReference type="ARBA" id="ARBA00021245"/>
    </source>
</evidence>
<evidence type="ECO:0000256" key="7">
    <source>
        <dbReference type="ARBA" id="ARBA00024701"/>
    </source>
</evidence>
<dbReference type="InterPro" id="IPR014284">
    <property type="entry name" value="RNA_pol_sigma-70_dom"/>
</dbReference>
<dbReference type="Pfam" id="PF08281">
    <property type="entry name" value="Sigma70_r4_2"/>
    <property type="match status" value="1"/>
</dbReference>
<keyword evidence="4" id="KW-0731">Sigma factor</keyword>
<keyword evidence="3" id="KW-0805">Transcription regulation</keyword>
<dbReference type="InterPro" id="IPR013249">
    <property type="entry name" value="RNA_pol_sigma70_r4_t2"/>
</dbReference>
<dbReference type="EMBL" id="FNID01000045">
    <property type="protein sequence ID" value="SDN99787.1"/>
    <property type="molecule type" value="Genomic_DNA"/>
</dbReference>
<comment type="similarity">
    <text evidence="1">Belongs to the sigma-70 factor family.</text>
</comment>
<name>A0A1H0FYR2_9FIRM</name>
<evidence type="ECO:0000256" key="3">
    <source>
        <dbReference type="ARBA" id="ARBA00023015"/>
    </source>
</evidence>
<accession>A0A1H0FYR2</accession>
<keyword evidence="6" id="KW-0804">Transcription</keyword>
<comment type="function">
    <text evidence="7">Sigma factors are initiation factors that promote the attachment of RNA polymerase to specific initiation sites and are then released. Sigma-S contributes to the protection against external stress, thus playing a role in cellular fitness and survival.</text>
</comment>
<sequence>MTLCQFESKIAVGCGICWGVNAMPKHLGGVIALYEGSQETADEVLVAKARSGCDDSLTALIARYLPLISTKARGYGYSFLEKDDLVQEGMIALLKAIRSFAQEKGTSFSAFAAICIDNSIKSAVRSAGRLKHMPLNNYVPLYSDDISNQFTENFSAHSAGSPEALVIKKEEYALIKRNTATLLSGFEREILMLYLNGCTYEQMAAQLSVTVKSVDNALQRVRRKFCLVMH</sequence>
<evidence type="ECO:0000256" key="1">
    <source>
        <dbReference type="ARBA" id="ARBA00007788"/>
    </source>
</evidence>
<dbReference type="Gene3D" id="1.10.10.10">
    <property type="entry name" value="Winged helix-like DNA-binding domain superfamily/Winged helix DNA-binding domain"/>
    <property type="match status" value="1"/>
</dbReference>
<feature type="domain" description="RNA polymerase sigma factor 70 region 4 type 2" evidence="9">
    <location>
        <begin position="187"/>
        <end position="224"/>
    </location>
</feature>
<dbReference type="PANTHER" id="PTHR30385:SF1">
    <property type="entry name" value="RNA POLYMERASE SIGMA-H FACTOR"/>
    <property type="match status" value="1"/>
</dbReference>
<dbReference type="GO" id="GO:0016987">
    <property type="term" value="F:sigma factor activity"/>
    <property type="evidence" value="ECO:0007669"/>
    <property type="project" value="UniProtKB-KW"/>
</dbReference>
<dbReference type="SUPFAM" id="SSF46894">
    <property type="entry name" value="C-terminal effector domain of the bipartite response regulators"/>
    <property type="match status" value="1"/>
</dbReference>
<dbReference type="InterPro" id="IPR016032">
    <property type="entry name" value="Sig_transdc_resp-reg_C-effctor"/>
</dbReference>
<gene>
    <name evidence="10" type="ORF">SAMN05192585_14517</name>
</gene>
<proteinExistence type="inferred from homology"/>
<dbReference type="RefSeq" id="WP_205408710.1">
    <property type="nucleotide sequence ID" value="NZ_FNID01000045.1"/>
</dbReference>
<dbReference type="GO" id="GO:0006352">
    <property type="term" value="P:DNA-templated transcription initiation"/>
    <property type="evidence" value="ECO:0007669"/>
    <property type="project" value="InterPro"/>
</dbReference>
<evidence type="ECO:0000259" key="8">
    <source>
        <dbReference type="Pfam" id="PF04542"/>
    </source>
</evidence>
<keyword evidence="5" id="KW-0238">DNA-binding</keyword>
<dbReference type="InterPro" id="IPR016371">
    <property type="entry name" value="RNA_pol_sigma-H_factor"/>
</dbReference>
<dbReference type="SUPFAM" id="SSF88946">
    <property type="entry name" value="Sigma2 domain of RNA polymerase sigma factors"/>
    <property type="match status" value="1"/>
</dbReference>
<dbReference type="Gene3D" id="1.20.120.1810">
    <property type="match status" value="1"/>
</dbReference>
<dbReference type="NCBIfam" id="TIGR02937">
    <property type="entry name" value="sigma70-ECF"/>
    <property type="match status" value="1"/>
</dbReference>
<dbReference type="Proteomes" id="UP000199182">
    <property type="component" value="Unassembled WGS sequence"/>
</dbReference>
<evidence type="ECO:0000256" key="5">
    <source>
        <dbReference type="ARBA" id="ARBA00023125"/>
    </source>
</evidence>